<dbReference type="SUPFAM" id="SSF54928">
    <property type="entry name" value="RNA-binding domain, RBD"/>
    <property type="match status" value="1"/>
</dbReference>
<name>A0A9K3GVH3_HELAN</name>
<gene>
    <name evidence="7" type="ORF">HanXRQr2_Chr17g0815521</name>
</gene>
<dbReference type="SMART" id="SM00360">
    <property type="entry name" value="RRM"/>
    <property type="match status" value="1"/>
</dbReference>
<keyword evidence="3" id="KW-0508">mRNA splicing</keyword>
<dbReference type="Pfam" id="PF00076">
    <property type="entry name" value="RRM_1"/>
    <property type="match status" value="1"/>
</dbReference>
<proteinExistence type="predicted"/>
<reference evidence="7" key="2">
    <citation type="submission" date="2020-06" db="EMBL/GenBank/DDBJ databases">
        <title>Helianthus annuus Genome sequencing and assembly Release 2.</title>
        <authorList>
            <person name="Gouzy J."/>
            <person name="Langlade N."/>
            <person name="Munos S."/>
        </authorList>
    </citation>
    <scope>NUCLEOTIDE SEQUENCE</scope>
    <source>
        <tissue evidence="7">Leaves</tissue>
    </source>
</reference>
<reference evidence="7" key="1">
    <citation type="journal article" date="2017" name="Nature">
        <title>The sunflower genome provides insights into oil metabolism, flowering and Asterid evolution.</title>
        <authorList>
            <person name="Badouin H."/>
            <person name="Gouzy J."/>
            <person name="Grassa C.J."/>
            <person name="Murat F."/>
            <person name="Staton S.E."/>
            <person name="Cottret L."/>
            <person name="Lelandais-Briere C."/>
            <person name="Owens G.L."/>
            <person name="Carrere S."/>
            <person name="Mayjonade B."/>
            <person name="Legrand L."/>
            <person name="Gill N."/>
            <person name="Kane N.C."/>
            <person name="Bowers J.E."/>
            <person name="Hubner S."/>
            <person name="Bellec A."/>
            <person name="Berard A."/>
            <person name="Berges H."/>
            <person name="Blanchet N."/>
            <person name="Boniface M.C."/>
            <person name="Brunel D."/>
            <person name="Catrice O."/>
            <person name="Chaidir N."/>
            <person name="Claudel C."/>
            <person name="Donnadieu C."/>
            <person name="Faraut T."/>
            <person name="Fievet G."/>
            <person name="Helmstetter N."/>
            <person name="King M."/>
            <person name="Knapp S.J."/>
            <person name="Lai Z."/>
            <person name="Le Paslier M.C."/>
            <person name="Lippi Y."/>
            <person name="Lorenzon L."/>
            <person name="Mandel J.R."/>
            <person name="Marage G."/>
            <person name="Marchand G."/>
            <person name="Marquand E."/>
            <person name="Bret-Mestries E."/>
            <person name="Morien E."/>
            <person name="Nambeesan S."/>
            <person name="Nguyen T."/>
            <person name="Pegot-Espagnet P."/>
            <person name="Pouilly N."/>
            <person name="Raftis F."/>
            <person name="Sallet E."/>
            <person name="Schiex T."/>
            <person name="Thomas J."/>
            <person name="Vandecasteele C."/>
            <person name="Vares D."/>
            <person name="Vear F."/>
            <person name="Vautrin S."/>
            <person name="Crespi M."/>
            <person name="Mangin B."/>
            <person name="Burke J.M."/>
            <person name="Salse J."/>
            <person name="Munos S."/>
            <person name="Vincourt P."/>
            <person name="Rieseberg L.H."/>
            <person name="Langlade N.B."/>
        </authorList>
    </citation>
    <scope>NUCLEOTIDE SEQUENCE</scope>
    <source>
        <tissue evidence="7">Leaves</tissue>
    </source>
</reference>
<feature type="domain" description="RRM" evidence="6">
    <location>
        <begin position="6"/>
        <end position="83"/>
    </location>
</feature>
<dbReference type="InterPro" id="IPR000504">
    <property type="entry name" value="RRM_dom"/>
</dbReference>
<evidence type="ECO:0000256" key="2">
    <source>
        <dbReference type="ARBA" id="ARBA00022728"/>
    </source>
</evidence>
<evidence type="ECO:0000313" key="8">
    <source>
        <dbReference type="Proteomes" id="UP000215914"/>
    </source>
</evidence>
<dbReference type="Proteomes" id="UP000215914">
    <property type="component" value="Unassembled WGS sequence"/>
</dbReference>
<evidence type="ECO:0000256" key="1">
    <source>
        <dbReference type="ARBA" id="ARBA00022664"/>
    </source>
</evidence>
<evidence type="ECO:0000256" key="5">
    <source>
        <dbReference type="SAM" id="MobiDB-lite"/>
    </source>
</evidence>
<dbReference type="InterPro" id="IPR050907">
    <property type="entry name" value="SRSF"/>
</dbReference>
<dbReference type="GO" id="GO:0005681">
    <property type="term" value="C:spliceosomal complex"/>
    <property type="evidence" value="ECO:0007669"/>
    <property type="project" value="UniProtKB-KW"/>
</dbReference>
<evidence type="ECO:0000313" key="7">
    <source>
        <dbReference type="EMBL" id="KAF5756508.1"/>
    </source>
</evidence>
<dbReference type="PROSITE" id="PS50102">
    <property type="entry name" value="RRM"/>
    <property type="match status" value="1"/>
</dbReference>
<sequence length="488" mass="53836">MSGSKVKLFVTNLPEGCTPWDLRRCLESFGEISGTYVARKRDKHGCRFGFASFSGVKDSQELLRSLGGIRMGDFKLKINVARFAVENSRASGVKEGPVENLKPTGQKREGGTFNVRDVRSYRDVVGTSSTGNGFIGAPLSEEKVVVVPDRVGAFKELRGVAVVGRTANLETLVDIDRLFNIAKIVVANVQYLGGMSLLVSFHDEEAANRFLELKNIWEPWFTKLDPWRGQTLPFERVVWLKLSWIPLHLFEPDVMGQVGGLFGKVLHVPNSFEEDQDLSFIRVGVLVGHSSKIEEEVVLKWKSRSFRIRVEEDHEVWVPDCFSRLSDSGSEGFPASDASPADDMHFSGDGVQVEDQVSDGVGVGHRPAEKSPVCEVPSSHADPPEMYGENGYDAANINEEREFLPFITKQGQQKSVGGGPEVLGIFISGSGEKVGRPRRRSAMGQRLSVPKTHRVVNSSPEEVRPRKRSRGSTEEEVPGFGFVVAGEC</sequence>
<dbReference type="CDD" id="cd00590">
    <property type="entry name" value="RRM_SF"/>
    <property type="match status" value="1"/>
</dbReference>
<dbReference type="EMBL" id="MNCJ02000332">
    <property type="protein sequence ID" value="KAF5756508.1"/>
    <property type="molecule type" value="Genomic_DNA"/>
</dbReference>
<keyword evidence="8" id="KW-1185">Reference proteome</keyword>
<keyword evidence="1" id="KW-0507">mRNA processing</keyword>
<dbReference type="InterPro" id="IPR035979">
    <property type="entry name" value="RBD_domain_sf"/>
</dbReference>
<dbReference type="AlphaFoldDB" id="A0A9K3GVH3"/>
<feature type="region of interest" description="Disordered" evidence="5">
    <location>
        <begin position="364"/>
        <end position="384"/>
    </location>
</feature>
<dbReference type="GO" id="GO:0006397">
    <property type="term" value="P:mRNA processing"/>
    <property type="evidence" value="ECO:0007669"/>
    <property type="project" value="UniProtKB-KW"/>
</dbReference>
<comment type="caution">
    <text evidence="7">The sequence shown here is derived from an EMBL/GenBank/DDBJ whole genome shotgun (WGS) entry which is preliminary data.</text>
</comment>
<protein>
    <submittedName>
        <fullName evidence="7">RNA recognition motif domain, nucleotide-binding alpha-beta plait domain superfamily</fullName>
    </submittedName>
</protein>
<accession>A0A9K3GVH3</accession>
<dbReference type="GO" id="GO:0003723">
    <property type="term" value="F:RNA binding"/>
    <property type="evidence" value="ECO:0007669"/>
    <property type="project" value="UniProtKB-UniRule"/>
</dbReference>
<keyword evidence="2" id="KW-0747">Spliceosome</keyword>
<feature type="region of interest" description="Disordered" evidence="5">
    <location>
        <begin position="432"/>
        <end position="478"/>
    </location>
</feature>
<dbReference type="Gramene" id="mRNA:HanXRQr2_Chr17g0815521">
    <property type="protein sequence ID" value="mRNA:HanXRQr2_Chr17g0815521"/>
    <property type="gene ID" value="HanXRQr2_Chr17g0815521"/>
</dbReference>
<dbReference type="InterPro" id="IPR012677">
    <property type="entry name" value="Nucleotide-bd_a/b_plait_sf"/>
</dbReference>
<dbReference type="Gene3D" id="3.30.70.330">
    <property type="match status" value="1"/>
</dbReference>
<keyword evidence="4" id="KW-0694">RNA-binding</keyword>
<dbReference type="GO" id="GO:0008380">
    <property type="term" value="P:RNA splicing"/>
    <property type="evidence" value="ECO:0007669"/>
    <property type="project" value="UniProtKB-KW"/>
</dbReference>
<organism evidence="7 8">
    <name type="scientific">Helianthus annuus</name>
    <name type="common">Common sunflower</name>
    <dbReference type="NCBI Taxonomy" id="4232"/>
    <lineage>
        <taxon>Eukaryota</taxon>
        <taxon>Viridiplantae</taxon>
        <taxon>Streptophyta</taxon>
        <taxon>Embryophyta</taxon>
        <taxon>Tracheophyta</taxon>
        <taxon>Spermatophyta</taxon>
        <taxon>Magnoliopsida</taxon>
        <taxon>eudicotyledons</taxon>
        <taxon>Gunneridae</taxon>
        <taxon>Pentapetalae</taxon>
        <taxon>asterids</taxon>
        <taxon>campanulids</taxon>
        <taxon>Asterales</taxon>
        <taxon>Asteraceae</taxon>
        <taxon>Asteroideae</taxon>
        <taxon>Heliantheae alliance</taxon>
        <taxon>Heliantheae</taxon>
        <taxon>Helianthus</taxon>
    </lineage>
</organism>
<evidence type="ECO:0000256" key="3">
    <source>
        <dbReference type="ARBA" id="ARBA00023187"/>
    </source>
</evidence>
<evidence type="ECO:0000259" key="6">
    <source>
        <dbReference type="PROSITE" id="PS50102"/>
    </source>
</evidence>
<evidence type="ECO:0000256" key="4">
    <source>
        <dbReference type="PROSITE-ProRule" id="PRU00176"/>
    </source>
</evidence>
<dbReference type="PANTHER" id="PTHR23147">
    <property type="entry name" value="SERINE/ARGININE RICH SPLICING FACTOR"/>
    <property type="match status" value="1"/>
</dbReference>